<sequence length="366" mass="37798">MAASDDLRQRRRGTAAADSPGRGGTAGGTVGGTAGGTAGGTLGVQASRRKVSLAVTSLAASLILAGWLGIQIGQLSELETRGPGVRDLEDLRAQIESLHAVIRDQQKQVTALESVGDSIVAGDADTGRRGGPGIPEEGDDQERKGVKGEEEEEGQHPATARNGQRPGTASDLGQEAWRVARELHKQLTAIKTDMRRITGLQEEVSGLRQGLSSLVERADELDAETARRLGAAIAANVESLAELRLAGERAERRSDSLAAEVLELRASQGEAAERLGVLAAGRAALLRAAAGASGAALRLEALRADAAAAERFADELAGRVGVLAGHVGVLEGHVGVLEGHATRADDLAGEVTRRVGGAWRGHPGQD</sequence>
<gene>
    <name evidence="4" type="primary">IKBIP</name>
</gene>
<evidence type="ECO:0000313" key="4">
    <source>
        <dbReference type="RefSeq" id="XP_032813764.1"/>
    </source>
</evidence>
<protein>
    <submittedName>
        <fullName evidence="4">Inhibitor of nuclear factor kappa-B kinase-interacting protein</fullName>
    </submittedName>
</protein>
<feature type="region of interest" description="Disordered" evidence="1">
    <location>
        <begin position="1"/>
        <end position="36"/>
    </location>
</feature>
<dbReference type="AlphaFoldDB" id="A0AAJ7TAD4"/>
<keyword evidence="2" id="KW-1133">Transmembrane helix</keyword>
<accession>A0AAJ7TAD4</accession>
<evidence type="ECO:0000256" key="2">
    <source>
        <dbReference type="SAM" id="Phobius"/>
    </source>
</evidence>
<dbReference type="Proteomes" id="UP001318040">
    <property type="component" value="Chromosome 21"/>
</dbReference>
<dbReference type="KEGG" id="pmrn:116944310"/>
<feature type="compositionally biased region" description="Gly residues" evidence="1">
    <location>
        <begin position="21"/>
        <end position="36"/>
    </location>
</feature>
<keyword evidence="4" id="KW-0808">Transferase</keyword>
<keyword evidence="3" id="KW-1185">Reference proteome</keyword>
<organism evidence="3 4">
    <name type="scientific">Petromyzon marinus</name>
    <name type="common">Sea lamprey</name>
    <dbReference type="NCBI Taxonomy" id="7757"/>
    <lineage>
        <taxon>Eukaryota</taxon>
        <taxon>Metazoa</taxon>
        <taxon>Chordata</taxon>
        <taxon>Craniata</taxon>
        <taxon>Vertebrata</taxon>
        <taxon>Cyclostomata</taxon>
        <taxon>Hyperoartia</taxon>
        <taxon>Petromyzontiformes</taxon>
        <taxon>Petromyzontidae</taxon>
        <taxon>Petromyzon</taxon>
    </lineage>
</organism>
<keyword evidence="2" id="KW-0472">Membrane</keyword>
<name>A0AAJ7TAD4_PETMA</name>
<evidence type="ECO:0000313" key="3">
    <source>
        <dbReference type="Proteomes" id="UP001318040"/>
    </source>
</evidence>
<keyword evidence="2" id="KW-0812">Transmembrane</keyword>
<dbReference type="InterPro" id="IPR024152">
    <property type="entry name" value="Inh_kappa-B_kinase-int"/>
</dbReference>
<dbReference type="PANTHER" id="PTHR21734">
    <property type="entry name" value="INHIBITOR OF NUCLEAR FACTOR KAPPA-B KINASE-INTERACTING PROTEIN"/>
    <property type="match status" value="1"/>
</dbReference>
<dbReference type="PANTHER" id="PTHR21734:SF10">
    <property type="entry name" value="INHIBITOR OF NUCLEAR FACTOR KAPPA-B KINASE-INTERACTING PROTEIN"/>
    <property type="match status" value="1"/>
</dbReference>
<keyword evidence="4" id="KW-0418">Kinase</keyword>
<evidence type="ECO:0000256" key="1">
    <source>
        <dbReference type="SAM" id="MobiDB-lite"/>
    </source>
</evidence>
<dbReference type="RefSeq" id="XP_032813764.1">
    <property type="nucleotide sequence ID" value="XM_032957873.1"/>
</dbReference>
<dbReference type="GO" id="GO:0016301">
    <property type="term" value="F:kinase activity"/>
    <property type="evidence" value="ECO:0007669"/>
    <property type="project" value="UniProtKB-KW"/>
</dbReference>
<reference evidence="4" key="1">
    <citation type="submission" date="2025-08" db="UniProtKB">
        <authorList>
            <consortium name="RefSeq"/>
        </authorList>
    </citation>
    <scope>IDENTIFICATION</scope>
    <source>
        <tissue evidence="4">Sperm</tissue>
    </source>
</reference>
<feature type="region of interest" description="Disordered" evidence="1">
    <location>
        <begin position="118"/>
        <end position="171"/>
    </location>
</feature>
<proteinExistence type="predicted"/>
<feature type="transmembrane region" description="Helical" evidence="2">
    <location>
        <begin position="51"/>
        <end position="70"/>
    </location>
</feature>